<protein>
    <recommendedName>
        <fullName evidence="3">DUF6533 domain-containing protein</fullName>
    </recommendedName>
</protein>
<keyword evidence="2" id="KW-0812">Transmembrane</keyword>
<feature type="domain" description="DUF6533" evidence="3">
    <location>
        <begin position="27"/>
        <end position="72"/>
    </location>
</feature>
<evidence type="ECO:0000256" key="1">
    <source>
        <dbReference type="SAM" id="MobiDB-lite"/>
    </source>
</evidence>
<sequence length="388" mass="42738">MSGSDADQLEEWQELLSSYQFSITDNYCEVAALAVLFYDHMLTLPAEVRFLWTRKFSGATLLFMLNRYITLFGKTILLVTGFSWPNQTDAVCAAPVYLVEISTISVYIIVALISALRIYAIWNKDWRLFALVLAVGLAVPAINIYHYANSVPAAFAPWPLYGCAENASLSPAVFANIYAMFPESMLTADAVSLATHSCAIGVDALVLFLTWIKTYGIRKVASQMHIKATISTLLLRDGTIYFGTMLALNVVDLIIVQSDVIFNPLPNFIDVITCILISRFLLNLREVVVDGDGNQGESLDVSARLSLQFAASVLGNIGAPLEHTMWSARHEGVEEEGEEEEQRERVLRVSSNPLMVGLGMEDDGVSSTECNPVKFSTPHDVENSPASM</sequence>
<evidence type="ECO:0000313" key="4">
    <source>
        <dbReference type="EMBL" id="GBE88858.1"/>
    </source>
</evidence>
<evidence type="ECO:0000259" key="3">
    <source>
        <dbReference type="Pfam" id="PF20151"/>
    </source>
</evidence>
<keyword evidence="2" id="KW-0472">Membrane</keyword>
<feature type="transmembrane region" description="Helical" evidence="2">
    <location>
        <begin position="261"/>
        <end position="282"/>
    </location>
</feature>
<proteinExistence type="predicted"/>
<dbReference type="RefSeq" id="XP_027619771.1">
    <property type="nucleotide sequence ID" value="XM_027763970.1"/>
</dbReference>
<evidence type="ECO:0000313" key="5">
    <source>
        <dbReference type="Proteomes" id="UP000287166"/>
    </source>
</evidence>
<comment type="caution">
    <text evidence="4">The sequence shown here is derived from an EMBL/GenBank/DDBJ whole genome shotgun (WGS) entry which is preliminary data.</text>
</comment>
<dbReference type="Proteomes" id="UP000287166">
    <property type="component" value="Unassembled WGS sequence"/>
</dbReference>
<keyword evidence="2" id="KW-1133">Transmembrane helix</keyword>
<dbReference type="InParanoid" id="A0A401H357"/>
<dbReference type="OrthoDB" id="2804045at2759"/>
<feature type="region of interest" description="Disordered" evidence="1">
    <location>
        <begin position="356"/>
        <end position="388"/>
    </location>
</feature>
<feature type="transmembrane region" description="Helical" evidence="2">
    <location>
        <begin position="59"/>
        <end position="84"/>
    </location>
</feature>
<dbReference type="EMBL" id="BFAD01000014">
    <property type="protein sequence ID" value="GBE88858.1"/>
    <property type="molecule type" value="Genomic_DNA"/>
</dbReference>
<accession>A0A401H357</accession>
<dbReference type="Pfam" id="PF20151">
    <property type="entry name" value="DUF6533"/>
    <property type="match status" value="1"/>
</dbReference>
<keyword evidence="5" id="KW-1185">Reference proteome</keyword>
<dbReference type="GeneID" id="38785775"/>
<feature type="transmembrane region" description="Helical" evidence="2">
    <location>
        <begin position="233"/>
        <end position="255"/>
    </location>
</feature>
<organism evidence="4 5">
    <name type="scientific">Sparassis crispa</name>
    <dbReference type="NCBI Taxonomy" id="139825"/>
    <lineage>
        <taxon>Eukaryota</taxon>
        <taxon>Fungi</taxon>
        <taxon>Dikarya</taxon>
        <taxon>Basidiomycota</taxon>
        <taxon>Agaricomycotina</taxon>
        <taxon>Agaricomycetes</taxon>
        <taxon>Polyporales</taxon>
        <taxon>Sparassidaceae</taxon>
        <taxon>Sparassis</taxon>
    </lineage>
</organism>
<dbReference type="InterPro" id="IPR045340">
    <property type="entry name" value="DUF6533"/>
</dbReference>
<feature type="transmembrane region" description="Helical" evidence="2">
    <location>
        <begin position="190"/>
        <end position="212"/>
    </location>
</feature>
<feature type="transmembrane region" description="Helical" evidence="2">
    <location>
        <begin position="128"/>
        <end position="148"/>
    </location>
</feature>
<feature type="transmembrane region" description="Helical" evidence="2">
    <location>
        <begin position="96"/>
        <end position="116"/>
    </location>
</feature>
<evidence type="ECO:0000256" key="2">
    <source>
        <dbReference type="SAM" id="Phobius"/>
    </source>
</evidence>
<reference evidence="4 5" key="1">
    <citation type="journal article" date="2018" name="Sci. Rep.">
        <title>Genome sequence of the cauliflower mushroom Sparassis crispa (Hanabiratake) and its association with beneficial usage.</title>
        <authorList>
            <person name="Kiyama R."/>
            <person name="Furutani Y."/>
            <person name="Kawaguchi K."/>
            <person name="Nakanishi T."/>
        </authorList>
    </citation>
    <scope>NUCLEOTIDE SEQUENCE [LARGE SCALE GENOMIC DNA]</scope>
</reference>
<name>A0A401H357_9APHY</name>
<dbReference type="AlphaFoldDB" id="A0A401H357"/>
<gene>
    <name evidence="4" type="ORF">SCP_1402660</name>
</gene>